<evidence type="ECO:0000256" key="1">
    <source>
        <dbReference type="SAM" id="Phobius"/>
    </source>
</evidence>
<reference evidence="3 4" key="1">
    <citation type="submission" date="2020-04" db="EMBL/GenBank/DDBJ databases">
        <title>Hymenobacter polaris sp. nov., isolated from Arctic soil.</title>
        <authorList>
            <person name="Dahal R.H."/>
        </authorList>
    </citation>
    <scope>NUCLEOTIDE SEQUENCE [LARGE SCALE GENOMIC DNA]</scope>
    <source>
        <strain evidence="3 4">RP-2-7</strain>
    </source>
</reference>
<evidence type="ECO:0000313" key="4">
    <source>
        <dbReference type="Proteomes" id="UP000559626"/>
    </source>
</evidence>
<proteinExistence type="predicted"/>
<dbReference type="EMBL" id="JABBGH010000002">
    <property type="protein sequence ID" value="NML66600.1"/>
    <property type="molecule type" value="Genomic_DNA"/>
</dbReference>
<keyword evidence="1" id="KW-0472">Membrane</keyword>
<accession>A0A7Y0FNK8</accession>
<feature type="transmembrane region" description="Helical" evidence="1">
    <location>
        <begin position="51"/>
        <end position="70"/>
    </location>
</feature>
<dbReference type="AlphaFoldDB" id="A0A7Y0FNK8"/>
<comment type="caution">
    <text evidence="3">The sequence shown here is derived from an EMBL/GenBank/DDBJ whole genome shotgun (WGS) entry which is preliminary data.</text>
</comment>
<evidence type="ECO:0000259" key="2">
    <source>
        <dbReference type="Pfam" id="PF04892"/>
    </source>
</evidence>
<gene>
    <name evidence="3" type="ORF">HHL22_15435</name>
</gene>
<keyword evidence="1" id="KW-1133">Transmembrane helix</keyword>
<keyword evidence="1" id="KW-0812">Transmembrane</keyword>
<sequence length="140" mass="15548">MVNKLLFYSLLLLGAGLVLYLSWQSHPKMATDWFIPAWVASWADKQQNDTLRTAVPFVALGWLLGGWLAFKNSPWRQWLLAWAGLVALVSTAEVGQLFRADRSFDLKDIGWGAAGALLGLGTVAALWGLRQAVKLARRRP</sequence>
<feature type="transmembrane region" description="Helical" evidence="1">
    <location>
        <begin position="110"/>
        <end position="129"/>
    </location>
</feature>
<evidence type="ECO:0000313" key="3">
    <source>
        <dbReference type="EMBL" id="NML66600.1"/>
    </source>
</evidence>
<dbReference type="InterPro" id="IPR006976">
    <property type="entry name" value="VanZ-like"/>
</dbReference>
<feature type="domain" description="VanZ-like" evidence="2">
    <location>
        <begin position="47"/>
        <end position="123"/>
    </location>
</feature>
<protein>
    <submittedName>
        <fullName evidence="3">VanZ family protein</fullName>
    </submittedName>
</protein>
<dbReference type="Pfam" id="PF04892">
    <property type="entry name" value="VanZ"/>
    <property type="match status" value="1"/>
</dbReference>
<feature type="transmembrane region" description="Helical" evidence="1">
    <location>
        <begin position="79"/>
        <end position="98"/>
    </location>
</feature>
<dbReference type="Proteomes" id="UP000559626">
    <property type="component" value="Unassembled WGS sequence"/>
</dbReference>
<organism evidence="3 4">
    <name type="scientific">Hymenobacter polaris</name>
    <dbReference type="NCBI Taxonomy" id="2682546"/>
    <lineage>
        <taxon>Bacteria</taxon>
        <taxon>Pseudomonadati</taxon>
        <taxon>Bacteroidota</taxon>
        <taxon>Cytophagia</taxon>
        <taxon>Cytophagales</taxon>
        <taxon>Hymenobacteraceae</taxon>
        <taxon>Hymenobacter</taxon>
    </lineage>
</organism>
<name>A0A7Y0FNK8_9BACT</name>
<keyword evidence="4" id="KW-1185">Reference proteome</keyword>
<dbReference type="RefSeq" id="WP_169532233.1">
    <property type="nucleotide sequence ID" value="NZ_JABBGH010000002.1"/>
</dbReference>